<dbReference type="RefSeq" id="WP_134719440.1">
    <property type="nucleotide sequence ID" value="NZ_SDKM01000028.1"/>
</dbReference>
<accession>A0A4Q4Z8M7</accession>
<evidence type="ECO:0000313" key="1">
    <source>
        <dbReference type="EMBL" id="RYP83898.1"/>
    </source>
</evidence>
<organism evidence="1 2">
    <name type="scientific">Nocardioides guangzhouensis</name>
    <dbReference type="NCBI Taxonomy" id="2497878"/>
    <lineage>
        <taxon>Bacteria</taxon>
        <taxon>Bacillati</taxon>
        <taxon>Actinomycetota</taxon>
        <taxon>Actinomycetes</taxon>
        <taxon>Propionibacteriales</taxon>
        <taxon>Nocardioidaceae</taxon>
        <taxon>Nocardioides</taxon>
    </lineage>
</organism>
<dbReference type="Proteomes" id="UP000295198">
    <property type="component" value="Unassembled WGS sequence"/>
</dbReference>
<reference evidence="1 2" key="1">
    <citation type="submission" date="2019-01" db="EMBL/GenBank/DDBJ databases">
        <title>Nocardioides guangzhouensis sp. nov., an actinobacterium isolated from soil.</title>
        <authorList>
            <person name="Fu Y."/>
            <person name="Cai Y."/>
            <person name="Lin Z."/>
            <person name="Chen P."/>
        </authorList>
    </citation>
    <scope>NUCLEOTIDE SEQUENCE [LARGE SCALE GENOMIC DNA]</scope>
    <source>
        <strain evidence="1 2">130</strain>
    </source>
</reference>
<gene>
    <name evidence="1" type="ORF">EKO23_17630</name>
</gene>
<evidence type="ECO:0000313" key="2">
    <source>
        <dbReference type="Proteomes" id="UP000295198"/>
    </source>
</evidence>
<keyword evidence="2" id="KW-1185">Reference proteome</keyword>
<dbReference type="AlphaFoldDB" id="A0A4Q4Z8M7"/>
<comment type="caution">
    <text evidence="1">The sequence shown here is derived from an EMBL/GenBank/DDBJ whole genome shotgun (WGS) entry which is preliminary data.</text>
</comment>
<dbReference type="EMBL" id="SDKM01000028">
    <property type="protein sequence ID" value="RYP83898.1"/>
    <property type="molecule type" value="Genomic_DNA"/>
</dbReference>
<protein>
    <recommendedName>
        <fullName evidence="3">DUF732 domain-containing protein</fullName>
    </recommendedName>
</protein>
<proteinExistence type="predicted"/>
<name>A0A4Q4Z8M7_9ACTN</name>
<sequence length="139" mass="15310">MVRTLWAVVGAVLVVLGLTVGLGAWHQARDYREATAALQAALRPDPEEYLRQVRPHLEQPQSDQQLLATGNSLCVELDRSDGDVRALAADIGAHGPTDPDELATYSHDMTYIADKSIKWLCPRWVDAYLEQFPTGSPTV</sequence>
<evidence type="ECO:0008006" key="3">
    <source>
        <dbReference type="Google" id="ProtNLM"/>
    </source>
</evidence>